<dbReference type="KEGG" id="far:ABE41_001640"/>
<dbReference type="Gene3D" id="1.25.40.10">
    <property type="entry name" value="Tetratricopeptide repeat domain"/>
    <property type="match status" value="1"/>
</dbReference>
<dbReference type="EMBL" id="CP016761">
    <property type="protein sequence ID" value="ANX10715.1"/>
    <property type="molecule type" value="Genomic_DNA"/>
</dbReference>
<evidence type="ECO:0000313" key="3">
    <source>
        <dbReference type="Proteomes" id="UP000077412"/>
    </source>
</evidence>
<proteinExistence type="predicted"/>
<sequence length="93" mass="11207">MSKQQHLFNLLIYKIKNQYDLYYDYLEGTGLPFFLSNNQFTMIDKFGKQLYQQFMDSKKYEKAAQVSSLFRVFLLTKSFLILCLFLCQKIKFV</sequence>
<keyword evidence="1" id="KW-0472">Membrane</keyword>
<reference evidence="2 3" key="1">
    <citation type="submission" date="2016-08" db="EMBL/GenBank/DDBJ databases">
        <title>Complete genome sequence of Fictibacillus arsenicus G25-54, a strain with toxicity to nematodes and a potential arsenic-resistance activity.</title>
        <authorList>
            <person name="Zheng Z."/>
        </authorList>
    </citation>
    <scope>NUCLEOTIDE SEQUENCE [LARGE SCALE GENOMIC DNA]</scope>
    <source>
        <strain evidence="2 3">G25-54</strain>
    </source>
</reference>
<name>A0A1B1YZW5_9BACL</name>
<dbReference type="InterPro" id="IPR011990">
    <property type="entry name" value="TPR-like_helical_dom_sf"/>
</dbReference>
<protein>
    <submittedName>
        <fullName evidence="2">Uncharacterized protein</fullName>
    </submittedName>
</protein>
<keyword evidence="3" id="KW-1185">Reference proteome</keyword>
<dbReference type="AlphaFoldDB" id="A0A1B1YZW5"/>
<evidence type="ECO:0000313" key="2">
    <source>
        <dbReference type="EMBL" id="ANX10715.1"/>
    </source>
</evidence>
<keyword evidence="1" id="KW-1133">Transmembrane helix</keyword>
<accession>A0A1B1YZW5</accession>
<evidence type="ECO:0000256" key="1">
    <source>
        <dbReference type="SAM" id="Phobius"/>
    </source>
</evidence>
<dbReference type="Proteomes" id="UP000077412">
    <property type="component" value="Chromosome"/>
</dbReference>
<dbReference type="STRING" id="255247.ABE41_001640"/>
<gene>
    <name evidence="2" type="ORF">ABE41_001640</name>
</gene>
<keyword evidence="1" id="KW-0812">Transmembrane</keyword>
<organism evidence="2 3">
    <name type="scientific">Fictibacillus arsenicus</name>
    <dbReference type="NCBI Taxonomy" id="255247"/>
    <lineage>
        <taxon>Bacteria</taxon>
        <taxon>Bacillati</taxon>
        <taxon>Bacillota</taxon>
        <taxon>Bacilli</taxon>
        <taxon>Bacillales</taxon>
        <taxon>Fictibacillaceae</taxon>
        <taxon>Fictibacillus</taxon>
    </lineage>
</organism>
<feature type="transmembrane region" description="Helical" evidence="1">
    <location>
        <begin position="68"/>
        <end position="87"/>
    </location>
</feature>